<reference evidence="1" key="1">
    <citation type="submission" date="2021-06" db="EMBL/GenBank/DDBJ databases">
        <authorList>
            <person name="Kallberg Y."/>
            <person name="Tangrot J."/>
            <person name="Rosling A."/>
        </authorList>
    </citation>
    <scope>NUCLEOTIDE SEQUENCE</scope>
    <source>
        <strain evidence="1">FL966</strain>
    </source>
</reference>
<gene>
    <name evidence="1" type="ORF">CPELLU_LOCUS8287</name>
</gene>
<dbReference type="AlphaFoldDB" id="A0A9N9GR93"/>
<feature type="non-terminal residue" evidence="1">
    <location>
        <position position="1"/>
    </location>
</feature>
<evidence type="ECO:0000313" key="1">
    <source>
        <dbReference type="EMBL" id="CAG8628829.1"/>
    </source>
</evidence>
<protein>
    <submittedName>
        <fullName evidence="1">24014_t:CDS:1</fullName>
    </submittedName>
</protein>
<dbReference type="EMBL" id="CAJVQA010005834">
    <property type="protein sequence ID" value="CAG8628829.1"/>
    <property type="molecule type" value="Genomic_DNA"/>
</dbReference>
<comment type="caution">
    <text evidence="1">The sequence shown here is derived from an EMBL/GenBank/DDBJ whole genome shotgun (WGS) entry which is preliminary data.</text>
</comment>
<proteinExistence type="predicted"/>
<name>A0A9N9GR93_9GLOM</name>
<accession>A0A9N9GR93</accession>
<dbReference type="Proteomes" id="UP000789759">
    <property type="component" value="Unassembled WGS sequence"/>
</dbReference>
<dbReference type="OrthoDB" id="2375217at2759"/>
<sequence length="264" mass="31202">MKHDIYFNNNSANNTYLTALAKLDNTFFVEENSSSEKFFKKEKCKCKSNCFEKIGYEWFLACQIEFESLDKNMYNIVVKRQLIAFQQDKNTNKHLKEHGLEEHIHDNIGKTPKNMNHVEIKYTKQECNYYNANIKLAINDSNQNPNITNTKIQVKTFNNCAYIAYDWAQNVLVLNYPYTEQTNYIIDEAEMPDNSKKKKGVVFYKDKIEDDYKNTVIQSFFFDSNILSLIINTKSLTSKRQKELYKEILPYVELPYRDITCPKL</sequence>
<organism evidence="1 2">
    <name type="scientific">Cetraspora pellucida</name>
    <dbReference type="NCBI Taxonomy" id="1433469"/>
    <lineage>
        <taxon>Eukaryota</taxon>
        <taxon>Fungi</taxon>
        <taxon>Fungi incertae sedis</taxon>
        <taxon>Mucoromycota</taxon>
        <taxon>Glomeromycotina</taxon>
        <taxon>Glomeromycetes</taxon>
        <taxon>Diversisporales</taxon>
        <taxon>Gigasporaceae</taxon>
        <taxon>Cetraspora</taxon>
    </lineage>
</organism>
<evidence type="ECO:0000313" key="2">
    <source>
        <dbReference type="Proteomes" id="UP000789759"/>
    </source>
</evidence>
<keyword evidence="2" id="KW-1185">Reference proteome</keyword>
<feature type="non-terminal residue" evidence="1">
    <location>
        <position position="264"/>
    </location>
</feature>